<dbReference type="STRING" id="699246.HMPREF0868_0600"/>
<proteinExistence type="predicted"/>
<dbReference type="HOGENOM" id="CLU_3154548_0_0_9"/>
<evidence type="ECO:0000256" key="1">
    <source>
        <dbReference type="SAM" id="Phobius"/>
    </source>
</evidence>
<dbReference type="AlphaFoldDB" id="D3R166"/>
<dbReference type="EMBL" id="CP001850">
    <property type="protein sequence ID" value="ADC91150.1"/>
    <property type="molecule type" value="Genomic_DNA"/>
</dbReference>
<keyword evidence="1" id="KW-1133">Transmembrane helix</keyword>
<dbReference type="KEGG" id="clo:HMPREF0868_0600"/>
<organism evidence="2 3">
    <name type="scientific">Mageeibacillus indolicus (strain UPII9-5)</name>
    <name type="common">Clostridiales genomosp. BVAB3 (strain UPII9-5)</name>
    <dbReference type="NCBI Taxonomy" id="699246"/>
    <lineage>
        <taxon>Bacteria</taxon>
        <taxon>Bacillati</taxon>
        <taxon>Bacillota</taxon>
        <taxon>Clostridia</taxon>
        <taxon>Eubacteriales</taxon>
        <taxon>Oscillospiraceae</taxon>
        <taxon>Mageeibacillus</taxon>
    </lineage>
</organism>
<evidence type="ECO:0000313" key="2">
    <source>
        <dbReference type="EMBL" id="ADC91150.1"/>
    </source>
</evidence>
<gene>
    <name evidence="2" type="ordered locus">HMPREF0868_0600</name>
</gene>
<name>D3R166_MAGIU</name>
<reference evidence="3" key="1">
    <citation type="submission" date="2009-12" db="EMBL/GenBank/DDBJ databases">
        <title>Sequence of Clostridiales genomosp. BVAB3 str. UPII9-5.</title>
        <authorList>
            <person name="Madupu R."/>
            <person name="Durkin A.S."/>
            <person name="Torralba M."/>
            <person name="Methe B."/>
            <person name="Sutton G.G."/>
            <person name="Strausberg R.L."/>
            <person name="Nelson K.E."/>
        </authorList>
    </citation>
    <scope>NUCLEOTIDE SEQUENCE [LARGE SCALE GENOMIC DNA]</scope>
    <source>
        <strain evidence="3">UPII9-5</strain>
    </source>
</reference>
<dbReference type="Proteomes" id="UP000008234">
    <property type="component" value="Chromosome"/>
</dbReference>
<feature type="transmembrane region" description="Helical" evidence="1">
    <location>
        <begin position="22"/>
        <end position="38"/>
    </location>
</feature>
<keyword evidence="1" id="KW-0812">Transmembrane</keyword>
<sequence>MLFENGTSYIFIFLHTRPLTPYPYYICPICFVPSYIWAKIKFCFALNA</sequence>
<keyword evidence="1" id="KW-0472">Membrane</keyword>
<keyword evidence="3" id="KW-1185">Reference proteome</keyword>
<evidence type="ECO:0000313" key="3">
    <source>
        <dbReference type="Proteomes" id="UP000008234"/>
    </source>
</evidence>
<protein>
    <submittedName>
        <fullName evidence="2">Uncharacterized protein</fullName>
    </submittedName>
</protein>
<accession>D3R166</accession>